<keyword evidence="3" id="KW-1185">Reference proteome</keyword>
<comment type="caution">
    <text evidence="1">The sequence shown here is derived from an EMBL/GenBank/DDBJ whole genome shotgun (WGS) entry which is preliminary data.</text>
</comment>
<accession>A0AA86UNT7</accession>
<evidence type="ECO:0000313" key="2">
    <source>
        <dbReference type="EMBL" id="CAL6016593.1"/>
    </source>
</evidence>
<organism evidence="1">
    <name type="scientific">Hexamita inflata</name>
    <dbReference type="NCBI Taxonomy" id="28002"/>
    <lineage>
        <taxon>Eukaryota</taxon>
        <taxon>Metamonada</taxon>
        <taxon>Diplomonadida</taxon>
        <taxon>Hexamitidae</taxon>
        <taxon>Hexamitinae</taxon>
        <taxon>Hexamita</taxon>
    </lineage>
</organism>
<evidence type="ECO:0000313" key="1">
    <source>
        <dbReference type="EMBL" id="CAI9958827.1"/>
    </source>
</evidence>
<reference evidence="2 3" key="2">
    <citation type="submission" date="2024-07" db="EMBL/GenBank/DDBJ databases">
        <authorList>
            <person name="Akdeniz Z."/>
        </authorList>
    </citation>
    <scope>NUCLEOTIDE SEQUENCE [LARGE SCALE GENOMIC DNA]</scope>
</reference>
<protein>
    <submittedName>
        <fullName evidence="2">Hypothetical_protein</fullName>
    </submittedName>
</protein>
<proteinExistence type="predicted"/>
<evidence type="ECO:0000313" key="3">
    <source>
        <dbReference type="Proteomes" id="UP001642409"/>
    </source>
</evidence>
<sequence length="286" mass="33932">MQKQASDQHFCDLCKHQIEDIVYYPCSVVLSPWHQNVYNVDQYENYVRRTCGHQFHENCCTKTCPICKQYFVETEKLYLKRDLCVDEKLELISVKCNDILNTLTALASDPLILESHRQYFLSSYYKEVKVLFDCYSQIYQFRDLPFPFTLPLASDLISVFRKPNISLFNPHLDYSNLKLSQIYCQRCKRTLTTEFTVCLICNKPFHLQCAHSCKKLLFFPFQSIISTTQFVLKYFPNGNEDFHSLIVCNLILCEPSLKRTEEWVVFVRDYYSDEEGEFEEELEETE</sequence>
<reference evidence="1" key="1">
    <citation type="submission" date="2023-06" db="EMBL/GenBank/DDBJ databases">
        <authorList>
            <person name="Kurt Z."/>
        </authorList>
    </citation>
    <scope>NUCLEOTIDE SEQUENCE</scope>
</reference>
<gene>
    <name evidence="2" type="ORF">HINF_LOCUS25585</name>
    <name evidence="1" type="ORF">HINF_LOCUS46472</name>
</gene>
<dbReference type="Proteomes" id="UP001642409">
    <property type="component" value="Unassembled WGS sequence"/>
</dbReference>
<dbReference type="SUPFAM" id="SSF57850">
    <property type="entry name" value="RING/U-box"/>
    <property type="match status" value="1"/>
</dbReference>
<name>A0AA86UNT7_9EUKA</name>
<dbReference type="AlphaFoldDB" id="A0AA86UNT7"/>
<dbReference type="EMBL" id="CATOUU010000909">
    <property type="protein sequence ID" value="CAI9958827.1"/>
    <property type="molecule type" value="Genomic_DNA"/>
</dbReference>
<dbReference type="EMBL" id="CAXDID020000076">
    <property type="protein sequence ID" value="CAL6016593.1"/>
    <property type="molecule type" value="Genomic_DNA"/>
</dbReference>